<accession>A0ACC0UPL2</accession>
<dbReference type="Proteomes" id="UP001207468">
    <property type="component" value="Unassembled WGS sequence"/>
</dbReference>
<evidence type="ECO:0000313" key="2">
    <source>
        <dbReference type="Proteomes" id="UP001207468"/>
    </source>
</evidence>
<comment type="caution">
    <text evidence="1">The sequence shown here is derived from an EMBL/GenBank/DDBJ whole genome shotgun (WGS) entry which is preliminary data.</text>
</comment>
<reference evidence="1" key="1">
    <citation type="submission" date="2021-03" db="EMBL/GenBank/DDBJ databases">
        <title>Evolutionary priming and transition to the ectomycorrhizal habit in an iconic lineage of mushroom-forming fungi: is preadaptation a requirement?</title>
        <authorList>
            <consortium name="DOE Joint Genome Institute"/>
            <person name="Looney B.P."/>
            <person name="Miyauchi S."/>
            <person name="Morin E."/>
            <person name="Drula E."/>
            <person name="Courty P.E."/>
            <person name="Chicoki N."/>
            <person name="Fauchery L."/>
            <person name="Kohler A."/>
            <person name="Kuo A."/>
            <person name="LaButti K."/>
            <person name="Pangilinan J."/>
            <person name="Lipzen A."/>
            <person name="Riley R."/>
            <person name="Andreopoulos W."/>
            <person name="He G."/>
            <person name="Johnson J."/>
            <person name="Barry K.W."/>
            <person name="Grigoriev I.V."/>
            <person name="Nagy L."/>
            <person name="Hibbett D."/>
            <person name="Henrissat B."/>
            <person name="Matheny P.B."/>
            <person name="Labbe J."/>
            <person name="Martin A.F."/>
        </authorList>
    </citation>
    <scope>NUCLEOTIDE SEQUENCE</scope>
    <source>
        <strain evidence="1">BPL698</strain>
    </source>
</reference>
<evidence type="ECO:0000313" key="1">
    <source>
        <dbReference type="EMBL" id="KAI9513442.1"/>
    </source>
</evidence>
<dbReference type="EMBL" id="JAGFNK010000001">
    <property type="protein sequence ID" value="KAI9513442.1"/>
    <property type="molecule type" value="Genomic_DNA"/>
</dbReference>
<keyword evidence="2" id="KW-1185">Reference proteome</keyword>
<organism evidence="1 2">
    <name type="scientific">Russula earlei</name>
    <dbReference type="NCBI Taxonomy" id="71964"/>
    <lineage>
        <taxon>Eukaryota</taxon>
        <taxon>Fungi</taxon>
        <taxon>Dikarya</taxon>
        <taxon>Basidiomycota</taxon>
        <taxon>Agaricomycotina</taxon>
        <taxon>Agaricomycetes</taxon>
        <taxon>Russulales</taxon>
        <taxon>Russulaceae</taxon>
        <taxon>Russula</taxon>
    </lineage>
</organism>
<gene>
    <name evidence="1" type="ORF">F5148DRAFT_5717</name>
</gene>
<proteinExistence type="predicted"/>
<protein>
    <submittedName>
        <fullName evidence="1">Uncharacterized protein</fullName>
    </submittedName>
</protein>
<sequence>MLPAFFLLLFVFATAALAESVTLRRDLGSREIGLDGLHFLPPRRHSATDDDPLEVLDVVLVASVDGKFHALNRATGSILWSMPSSPSLPRSSSSSTPTSEHEPAQPVPSILGPLVSTKHLDVDPDFDDDPFAHETYIVEPQSGDIYVTSSNSPTAPLQRLPFSMSQLVDMSPFSFGEADNRVFVGHKKTSILLVELETGRVKSVLDSECPWDARSISAEQDAMDVDLDELEGLKPSRQTPNDIFIGRTDYHITILTHPPSRSSQPLPVQHLSFSTYGPNNQDLKCQAAYHRSVDDLYLEPLPNGELLSLKVRGEINTATSLPEIQAPWGQRFLNPIVAVFDVVRSARKPSPFVLLQPRLRLRDVFATAIPQHNYPNDEVAFVGLVPGTGSLFVLSPDHFPLVAFSDPAPTQRIEGIDGVMISSEQGMLQCFEGTTDRRCLTGVRALRADSRSRLARLLDGVPGPAGTPPLPSATGDPARSGNSNSQAYAENKPLIVFDEGQLPVVQWELLARGQKSWVPSSSTLLLALVSVVASFIWFKRNAPPRSPETTATLRGPAGSVPGELARKIAAVRKAASIAQQEAPNDGTRIPPLESQAVETSPSANTALSENPHLTPIQLPPEPPTATLVTASGTPMPSSAADDEAKISPAKLESPEGAEDVGEVKKKHRKRRRKRKGDAKDAAAEGGEDAENDDAEGTEEGNLMSPLTPSLVPPRTPATPPSPSLVVSDTVLGYGSHGTIVYVGSLQGRAVAVKRLLRDFVTLADREVSLLKDADDHPNVIRYYYQEAHDNFLYIALELCPASLADIIERPDQFREIAISFNPKRAVRQITSGLRHLHALKIVHRDIKPQNILISSAKKGESSGNRMLISDFGLCRKLEVDQTSFLPTAGGVMGVGTFGWRAPEILRGDVKLDEAITDDNSQSSNDSVGTATGSNHSGAGKATTRLTKSVDIFALGCLYYYCLTNGGHPFGDRFEREVNIMRDQKSLEGLEGFGEEGSEAVDLIGSMLAADTADRPDTTTCLTHPYFWDPGRRLGFLQDASDRFEIMCRDPRDPHLVVLENNAIDVVGPDWPARLDKVFVENLGKFRKYDGRSVQDLLRALRNKKHHYQDLPEHVKRHVGSMPEGYLSYFTRRYPHLFIHVHSVIANSSLRQESMFRSYFDLTD</sequence>
<name>A0ACC0UPL2_9AGAM</name>